<reference evidence="17 18" key="1">
    <citation type="submission" date="2009-06" db="EMBL/GenBank/DDBJ databases">
        <title>Complete sequence of Desulfovibrio salexigens DSM 2638.</title>
        <authorList>
            <consortium name="US DOE Joint Genome Institute"/>
            <person name="Lucas S."/>
            <person name="Copeland A."/>
            <person name="Lapidus A."/>
            <person name="Glavina del Rio T."/>
            <person name="Tice H."/>
            <person name="Bruce D."/>
            <person name="Goodwin L."/>
            <person name="Pitluck S."/>
            <person name="Munk A.C."/>
            <person name="Brettin T."/>
            <person name="Detter J.C."/>
            <person name="Han C."/>
            <person name="Tapia R."/>
            <person name="Larimer F."/>
            <person name="Land M."/>
            <person name="Hauser L."/>
            <person name="Kyrpides N."/>
            <person name="Anderson I."/>
            <person name="Wall J.D."/>
            <person name="Arkin A.P."/>
            <person name="Dehal P."/>
            <person name="Chivian D."/>
            <person name="Giles B."/>
            <person name="Hazen T.C."/>
        </authorList>
    </citation>
    <scope>NUCLEOTIDE SEQUENCE [LARGE SCALE GENOMIC DNA]</scope>
    <source>
        <strain evidence="18">ATCC 14822 / DSM 2638 / NCIMB 8403 / VKM B-1763</strain>
    </source>
</reference>
<gene>
    <name evidence="17" type="ordered locus">Desal_2407</name>
</gene>
<feature type="transmembrane region" description="Helical" evidence="16">
    <location>
        <begin position="102"/>
        <end position="118"/>
    </location>
</feature>
<keyword evidence="10" id="KW-0443">Lipid metabolism</keyword>
<evidence type="ECO:0000256" key="4">
    <source>
        <dbReference type="ARBA" id="ARBA00013170"/>
    </source>
</evidence>
<keyword evidence="6" id="KW-0444">Lipid biosynthesis</keyword>
<accession>C6BXF7</accession>
<comment type="subcellular location">
    <subcellularLocation>
        <location evidence="1">Membrane</location>
        <topology evidence="1">Multi-pass membrane protein</topology>
    </subcellularLocation>
</comment>
<evidence type="ECO:0000313" key="18">
    <source>
        <dbReference type="Proteomes" id="UP000002601"/>
    </source>
</evidence>
<comment type="pathway">
    <text evidence="2">Phospholipid metabolism; phosphatidylglycerol biosynthesis; phosphatidylglycerol from CDP-diacylglycerol: step 1/2.</text>
</comment>
<evidence type="ECO:0000256" key="11">
    <source>
        <dbReference type="ARBA" id="ARBA00023136"/>
    </source>
</evidence>
<feature type="transmembrane region" description="Helical" evidence="16">
    <location>
        <begin position="35"/>
        <end position="53"/>
    </location>
</feature>
<dbReference type="GO" id="GO:0008444">
    <property type="term" value="F:CDP-diacylglycerol-glycerol-3-phosphate 3-phosphatidyltransferase activity"/>
    <property type="evidence" value="ECO:0007669"/>
    <property type="project" value="UniProtKB-EC"/>
</dbReference>
<evidence type="ECO:0000256" key="3">
    <source>
        <dbReference type="ARBA" id="ARBA00010441"/>
    </source>
</evidence>
<name>C6BXF7_MARSD</name>
<evidence type="ECO:0000256" key="1">
    <source>
        <dbReference type="ARBA" id="ARBA00004141"/>
    </source>
</evidence>
<dbReference type="Gene3D" id="1.20.120.1760">
    <property type="match status" value="1"/>
</dbReference>
<evidence type="ECO:0000256" key="15">
    <source>
        <dbReference type="RuleBase" id="RU003750"/>
    </source>
</evidence>
<feature type="transmembrane region" description="Helical" evidence="16">
    <location>
        <begin position="130"/>
        <end position="148"/>
    </location>
</feature>
<dbReference type="RefSeq" id="WP_015852279.1">
    <property type="nucleotide sequence ID" value="NC_012881.1"/>
</dbReference>
<dbReference type="EC" id="2.7.8.5" evidence="4"/>
<keyword evidence="8 16" id="KW-0812">Transmembrane</keyword>
<dbReference type="InterPro" id="IPR000462">
    <property type="entry name" value="CDP-OH_P_trans"/>
</dbReference>
<protein>
    <recommendedName>
        <fullName evidence="5">CDP-diacylglycerol--glycerol-3-phosphate 3-phosphatidyltransferase</fullName>
        <ecNumber evidence="4">2.7.8.5</ecNumber>
    </recommendedName>
</protein>
<evidence type="ECO:0000256" key="8">
    <source>
        <dbReference type="ARBA" id="ARBA00022692"/>
    </source>
</evidence>
<keyword evidence="13" id="KW-1208">Phospholipid metabolism</keyword>
<keyword evidence="11 16" id="KW-0472">Membrane</keyword>
<dbReference type="AlphaFoldDB" id="C6BXF7"/>
<evidence type="ECO:0000256" key="10">
    <source>
        <dbReference type="ARBA" id="ARBA00023098"/>
    </source>
</evidence>
<keyword evidence="18" id="KW-1185">Reference proteome</keyword>
<evidence type="ECO:0000313" key="17">
    <source>
        <dbReference type="EMBL" id="ACS80463.1"/>
    </source>
</evidence>
<evidence type="ECO:0000256" key="6">
    <source>
        <dbReference type="ARBA" id="ARBA00022516"/>
    </source>
</evidence>
<comment type="catalytic activity">
    <reaction evidence="14">
        <text>a CDP-1,2-diacyl-sn-glycerol + sn-glycerol 3-phosphate = a 1,2-diacyl-sn-glycero-3-phospho-(1'-sn-glycero-3'-phosphate) + CMP + H(+)</text>
        <dbReference type="Rhea" id="RHEA:12593"/>
        <dbReference type="ChEBI" id="CHEBI:15378"/>
        <dbReference type="ChEBI" id="CHEBI:57597"/>
        <dbReference type="ChEBI" id="CHEBI:58332"/>
        <dbReference type="ChEBI" id="CHEBI:60110"/>
        <dbReference type="ChEBI" id="CHEBI:60377"/>
        <dbReference type="EC" id="2.7.8.5"/>
    </reaction>
</comment>
<evidence type="ECO:0000256" key="14">
    <source>
        <dbReference type="ARBA" id="ARBA00048586"/>
    </source>
</evidence>
<dbReference type="Proteomes" id="UP000002601">
    <property type="component" value="Chromosome"/>
</dbReference>
<dbReference type="InterPro" id="IPR004570">
    <property type="entry name" value="Phosphatidylglycerol_P_synth"/>
</dbReference>
<dbReference type="OrthoDB" id="9796672at2"/>
<dbReference type="STRING" id="526222.Desal_2407"/>
<evidence type="ECO:0000256" key="13">
    <source>
        <dbReference type="ARBA" id="ARBA00023264"/>
    </source>
</evidence>
<proteinExistence type="inferred from homology"/>
<dbReference type="InterPro" id="IPR048254">
    <property type="entry name" value="CDP_ALCOHOL_P_TRANSF_CS"/>
</dbReference>
<feature type="transmembrane region" description="Helical" evidence="16">
    <location>
        <begin position="12"/>
        <end position="29"/>
    </location>
</feature>
<dbReference type="InterPro" id="IPR043130">
    <property type="entry name" value="CDP-OH_PTrfase_TM_dom"/>
</dbReference>
<evidence type="ECO:0000256" key="7">
    <source>
        <dbReference type="ARBA" id="ARBA00022679"/>
    </source>
</evidence>
<dbReference type="PANTHER" id="PTHR14269">
    <property type="entry name" value="CDP-DIACYLGLYCEROL--GLYCEROL-3-PHOSPHATE 3-PHOSPHATIDYLTRANSFERASE-RELATED"/>
    <property type="match status" value="1"/>
</dbReference>
<dbReference type="eggNOG" id="COG0558">
    <property type="taxonomic scope" value="Bacteria"/>
</dbReference>
<keyword evidence="12" id="KW-0594">Phospholipid biosynthesis</keyword>
<dbReference type="InterPro" id="IPR050324">
    <property type="entry name" value="CDP-alcohol_PTase-I"/>
</dbReference>
<dbReference type="PROSITE" id="PS00379">
    <property type="entry name" value="CDP_ALCOHOL_P_TRANSF"/>
    <property type="match status" value="1"/>
</dbReference>
<sequence length="191" mass="21139">MQSRKIWTIPNLITIFRILLTPGFVITYLDGNFLAAWLLFMVAGISDGLDGFLARVMKQRTEFGAMIDPLADKILLVTSFICLSAQEFIPVWLTVLAVSRDLIIVGGLFLLKFYGVEVEKKIKPLWSSKITTALQLLVVFSVLTGLAFGLDVGFLHPEVEIVTAVFTFFSGAIYLRRGLGMFAEAVENGAK</sequence>
<dbReference type="PANTHER" id="PTHR14269:SF11">
    <property type="entry name" value="CDP-DIACYLGLYCEROL--GLYCEROL-3-PHOSPHATE 3-PHOSPHATIDYLTRANSFERASE"/>
    <property type="match status" value="1"/>
</dbReference>
<organism evidence="17 18">
    <name type="scientific">Maridesulfovibrio salexigens (strain ATCC 14822 / DSM 2638 / NCIMB 8403 / VKM B-1763)</name>
    <name type="common">Desulfovibrio salexigens</name>
    <dbReference type="NCBI Taxonomy" id="526222"/>
    <lineage>
        <taxon>Bacteria</taxon>
        <taxon>Pseudomonadati</taxon>
        <taxon>Thermodesulfobacteriota</taxon>
        <taxon>Desulfovibrionia</taxon>
        <taxon>Desulfovibrionales</taxon>
        <taxon>Desulfovibrionaceae</taxon>
        <taxon>Maridesulfovibrio</taxon>
    </lineage>
</organism>
<dbReference type="EMBL" id="CP001649">
    <property type="protein sequence ID" value="ACS80463.1"/>
    <property type="molecule type" value="Genomic_DNA"/>
</dbReference>
<dbReference type="KEGG" id="dsa:Desal_2407"/>
<dbReference type="PIRSF" id="PIRSF000847">
    <property type="entry name" value="Phos_ph_gly_syn"/>
    <property type="match status" value="1"/>
</dbReference>
<dbReference type="GO" id="GO:0046474">
    <property type="term" value="P:glycerophospholipid biosynthetic process"/>
    <property type="evidence" value="ECO:0007669"/>
    <property type="project" value="TreeGrafter"/>
</dbReference>
<dbReference type="HOGENOM" id="CLU_051314_6_2_7"/>
<feature type="transmembrane region" description="Helical" evidence="16">
    <location>
        <begin position="154"/>
        <end position="175"/>
    </location>
</feature>
<evidence type="ECO:0000256" key="2">
    <source>
        <dbReference type="ARBA" id="ARBA00005042"/>
    </source>
</evidence>
<feature type="transmembrane region" description="Helical" evidence="16">
    <location>
        <begin position="74"/>
        <end position="96"/>
    </location>
</feature>
<evidence type="ECO:0000256" key="16">
    <source>
        <dbReference type="SAM" id="Phobius"/>
    </source>
</evidence>
<evidence type="ECO:0000256" key="9">
    <source>
        <dbReference type="ARBA" id="ARBA00022989"/>
    </source>
</evidence>
<evidence type="ECO:0000256" key="12">
    <source>
        <dbReference type="ARBA" id="ARBA00023209"/>
    </source>
</evidence>
<keyword evidence="7 15" id="KW-0808">Transferase</keyword>
<comment type="similarity">
    <text evidence="3 15">Belongs to the CDP-alcohol phosphatidyltransferase class-I family.</text>
</comment>
<dbReference type="GO" id="GO:0016020">
    <property type="term" value="C:membrane"/>
    <property type="evidence" value="ECO:0007669"/>
    <property type="project" value="UniProtKB-SubCell"/>
</dbReference>
<dbReference type="Pfam" id="PF01066">
    <property type="entry name" value="CDP-OH_P_transf"/>
    <property type="match status" value="1"/>
</dbReference>
<evidence type="ECO:0000256" key="5">
    <source>
        <dbReference type="ARBA" id="ARBA00014944"/>
    </source>
</evidence>
<keyword evidence="9 16" id="KW-1133">Transmembrane helix</keyword>